<feature type="transmembrane region" description="Helical" evidence="1">
    <location>
        <begin position="66"/>
        <end position="83"/>
    </location>
</feature>
<evidence type="ECO:0000313" key="3">
    <source>
        <dbReference type="Proteomes" id="UP001206878"/>
    </source>
</evidence>
<evidence type="ECO:0000313" key="2">
    <source>
        <dbReference type="EMBL" id="MCR6679230.1"/>
    </source>
</evidence>
<keyword evidence="1" id="KW-1133">Transmembrane helix</keyword>
<evidence type="ECO:0008006" key="4">
    <source>
        <dbReference type="Google" id="ProtNLM"/>
    </source>
</evidence>
<reference evidence="2" key="1">
    <citation type="submission" date="2022-07" db="EMBL/GenBank/DDBJ databases">
        <title>Diversity of ethanolamine utilization by human commensal Escherichia coli.</title>
        <authorList>
            <person name="Jubelin G."/>
        </authorList>
    </citation>
    <scope>NUCLEOTIDE SEQUENCE</scope>
    <source>
        <strain evidence="2">S1</strain>
    </source>
</reference>
<accession>A0AAW5N0I7</accession>
<dbReference type="AlphaFoldDB" id="A0AAW5N0I7"/>
<proteinExistence type="predicted"/>
<feature type="non-terminal residue" evidence="2">
    <location>
        <position position="85"/>
    </location>
</feature>
<keyword evidence="1" id="KW-0472">Membrane</keyword>
<gene>
    <name evidence="2" type="ORF">NVV43_27570</name>
</gene>
<sequence>TMGWAAIRVFSAAVIFTAVAAIGGAVSSPLAILAPFAALLCGLAFNAPIAAFSASLEGGDDGWFPALNRFVLIPMFLFAGTFFPV</sequence>
<feature type="transmembrane region" description="Helical" evidence="1">
    <location>
        <begin position="32"/>
        <end position="54"/>
    </location>
</feature>
<feature type="transmembrane region" description="Helical" evidence="1">
    <location>
        <begin position="7"/>
        <end position="26"/>
    </location>
</feature>
<keyword evidence="1" id="KW-0812">Transmembrane</keyword>
<evidence type="ECO:0000256" key="1">
    <source>
        <dbReference type="SAM" id="Phobius"/>
    </source>
</evidence>
<organism evidence="2 3">
    <name type="scientific">Escherichia marmotae</name>
    <dbReference type="NCBI Taxonomy" id="1499973"/>
    <lineage>
        <taxon>Bacteria</taxon>
        <taxon>Pseudomonadati</taxon>
        <taxon>Pseudomonadota</taxon>
        <taxon>Gammaproteobacteria</taxon>
        <taxon>Enterobacterales</taxon>
        <taxon>Enterobacteriaceae</taxon>
        <taxon>Escherichia</taxon>
    </lineage>
</organism>
<comment type="caution">
    <text evidence="2">The sequence shown here is derived from an EMBL/GenBank/DDBJ whole genome shotgun (WGS) entry which is preliminary data.</text>
</comment>
<feature type="non-terminal residue" evidence="2">
    <location>
        <position position="1"/>
    </location>
</feature>
<dbReference type="Proteomes" id="UP001206878">
    <property type="component" value="Unassembled WGS sequence"/>
</dbReference>
<protein>
    <recommendedName>
        <fullName evidence="4">ABC transporter permease</fullName>
    </recommendedName>
</protein>
<name>A0AAW5N0I7_9ESCH</name>
<dbReference type="EMBL" id="JANPXH010000988">
    <property type="protein sequence ID" value="MCR6679230.1"/>
    <property type="molecule type" value="Genomic_DNA"/>
</dbReference>